<gene>
    <name evidence="12" type="ORF">EDC25_10479</name>
</gene>
<evidence type="ECO:0000313" key="12">
    <source>
        <dbReference type="EMBL" id="TCT00089.1"/>
    </source>
</evidence>
<dbReference type="InterPro" id="IPR011224">
    <property type="entry name" value="rRNA_MeTrfase_M"/>
</dbReference>
<dbReference type="GO" id="GO:0006364">
    <property type="term" value="P:rRNA processing"/>
    <property type="evidence" value="ECO:0007669"/>
    <property type="project" value="UniProtKB-KW"/>
</dbReference>
<evidence type="ECO:0000256" key="8">
    <source>
        <dbReference type="SAM" id="MobiDB-lite"/>
    </source>
</evidence>
<feature type="region of interest" description="Disordered" evidence="8">
    <location>
        <begin position="167"/>
        <end position="190"/>
    </location>
</feature>
<evidence type="ECO:0000256" key="1">
    <source>
        <dbReference type="ARBA" id="ARBA00022490"/>
    </source>
</evidence>
<feature type="binding site" evidence="7">
    <location>
        <position position="192"/>
    </location>
    <ligand>
        <name>S-adenosyl-L-methionine</name>
        <dbReference type="ChEBI" id="CHEBI:59789"/>
    </ligand>
</feature>
<evidence type="ECO:0000259" key="10">
    <source>
        <dbReference type="Pfam" id="PF18125"/>
    </source>
</evidence>
<evidence type="ECO:0000313" key="13">
    <source>
        <dbReference type="Proteomes" id="UP000294599"/>
    </source>
</evidence>
<evidence type="ECO:0000259" key="11">
    <source>
        <dbReference type="Pfam" id="PF21239"/>
    </source>
</evidence>
<feature type="domain" description="Ribosomal RNA large subunit methyltransferase M THUMP-like" evidence="11">
    <location>
        <begin position="86"/>
        <end position="165"/>
    </location>
</feature>
<dbReference type="Gene3D" id="3.30.70.2810">
    <property type="match status" value="1"/>
</dbReference>
<keyword evidence="1" id="KW-0963">Cytoplasm</keyword>
<feature type="domain" description="RlmM ferredoxin-like" evidence="10">
    <location>
        <begin position="9"/>
        <end position="72"/>
    </location>
</feature>
<keyword evidence="5 7" id="KW-0949">S-adenosyl-L-methionine</keyword>
<proteinExistence type="predicted"/>
<evidence type="ECO:0000256" key="2">
    <source>
        <dbReference type="ARBA" id="ARBA00022552"/>
    </source>
</evidence>
<keyword evidence="13" id="KW-1185">Reference proteome</keyword>
<dbReference type="Pfam" id="PF01728">
    <property type="entry name" value="FtsJ"/>
    <property type="match status" value="1"/>
</dbReference>
<evidence type="ECO:0000256" key="6">
    <source>
        <dbReference type="PIRSR" id="PIRSR028774-1"/>
    </source>
</evidence>
<feature type="binding site" evidence="7">
    <location>
        <position position="280"/>
    </location>
    <ligand>
        <name>S-adenosyl-L-methionine</name>
        <dbReference type="ChEBI" id="CHEBI:59789"/>
    </ligand>
</feature>
<dbReference type="Gene3D" id="3.30.2300.20">
    <property type="match status" value="1"/>
</dbReference>
<reference evidence="12 13" key="1">
    <citation type="submission" date="2019-03" db="EMBL/GenBank/DDBJ databases">
        <title>Genomic Encyclopedia of Type Strains, Phase IV (KMG-IV): sequencing the most valuable type-strain genomes for metagenomic binning, comparative biology and taxonomic classification.</title>
        <authorList>
            <person name="Goeker M."/>
        </authorList>
    </citation>
    <scope>NUCLEOTIDE SEQUENCE [LARGE SCALE GENOMIC DNA]</scope>
    <source>
        <strain evidence="12 13">DSM 21944</strain>
    </source>
</reference>
<keyword evidence="2" id="KW-0698">rRNA processing</keyword>
<dbReference type="Pfam" id="PF18125">
    <property type="entry name" value="RlmM_FDX"/>
    <property type="match status" value="1"/>
</dbReference>
<evidence type="ECO:0000256" key="4">
    <source>
        <dbReference type="ARBA" id="ARBA00022679"/>
    </source>
</evidence>
<feature type="domain" description="Ribosomal RNA methyltransferase FtsJ" evidence="9">
    <location>
        <begin position="190"/>
        <end position="282"/>
    </location>
</feature>
<accession>A0A4R3LKR1</accession>
<dbReference type="InterPro" id="IPR048646">
    <property type="entry name" value="RlmM_THUMP-like"/>
</dbReference>
<feature type="binding site" evidence="7">
    <location>
        <position position="264"/>
    </location>
    <ligand>
        <name>S-adenosyl-L-methionine</name>
        <dbReference type="ChEBI" id="CHEBI:59789"/>
    </ligand>
</feature>
<name>A0A4R3LKR1_9GAMM</name>
<dbReference type="NCBIfam" id="NF008734">
    <property type="entry name" value="PRK11760.1"/>
    <property type="match status" value="1"/>
</dbReference>
<feature type="binding site" evidence="7">
    <location>
        <begin position="225"/>
        <end position="228"/>
    </location>
    <ligand>
        <name>S-adenosyl-L-methionine</name>
        <dbReference type="ChEBI" id="CHEBI:59789"/>
    </ligand>
</feature>
<evidence type="ECO:0000259" key="9">
    <source>
        <dbReference type="Pfam" id="PF01728"/>
    </source>
</evidence>
<dbReference type="GO" id="GO:0008168">
    <property type="term" value="F:methyltransferase activity"/>
    <property type="evidence" value="ECO:0007669"/>
    <property type="project" value="UniProtKB-KW"/>
</dbReference>
<dbReference type="Gene3D" id="3.40.50.150">
    <property type="entry name" value="Vaccinia Virus protein VP39"/>
    <property type="match status" value="1"/>
</dbReference>
<dbReference type="GO" id="GO:0032259">
    <property type="term" value="P:methylation"/>
    <property type="evidence" value="ECO:0007669"/>
    <property type="project" value="UniProtKB-KW"/>
</dbReference>
<dbReference type="PANTHER" id="PTHR37524">
    <property type="entry name" value="RIBOSOMAL RNA LARGE SUBUNIT METHYLTRANSFERASE M"/>
    <property type="match status" value="1"/>
</dbReference>
<feature type="binding site" evidence="7">
    <location>
        <position position="244"/>
    </location>
    <ligand>
        <name>S-adenosyl-L-methionine</name>
        <dbReference type="ChEBI" id="CHEBI:59789"/>
    </ligand>
</feature>
<evidence type="ECO:0000256" key="5">
    <source>
        <dbReference type="ARBA" id="ARBA00022691"/>
    </source>
</evidence>
<dbReference type="InterPro" id="IPR040739">
    <property type="entry name" value="RlmM_FDX"/>
</dbReference>
<keyword evidence="4 12" id="KW-0808">Transferase</keyword>
<dbReference type="InterPro" id="IPR029063">
    <property type="entry name" value="SAM-dependent_MTases_sf"/>
</dbReference>
<keyword evidence="3 12" id="KW-0489">Methyltransferase</keyword>
<evidence type="ECO:0000256" key="7">
    <source>
        <dbReference type="PIRSR" id="PIRSR028774-2"/>
    </source>
</evidence>
<comment type="caution">
    <text evidence="12">The sequence shown here is derived from an EMBL/GenBank/DDBJ whole genome shotgun (WGS) entry which is preliminary data.</text>
</comment>
<dbReference type="InterPro" id="IPR002877">
    <property type="entry name" value="RNA_MeTrfase_FtsJ_dom"/>
</dbReference>
<dbReference type="Pfam" id="PF21239">
    <property type="entry name" value="RLMM_N"/>
    <property type="match status" value="1"/>
</dbReference>
<protein>
    <submittedName>
        <fullName evidence="12">23S rRNA (Cytidine2498-2'-O)-methyltransferase</fullName>
    </submittedName>
</protein>
<dbReference type="AlphaFoldDB" id="A0A4R3LKR1"/>
<sequence length="357" mass="38553">MAIIEPTHAVLALCRAGFEGECGQELADLAGRTGGVGYVRARNGTAMAEFVASEDGKASAPAVESTIFARQVVSVFARLTALDVGDRISPMLAAVRARADEAGRVPWREVLIESPDSDGGRELAPLCRRLAGPLDQALLRAGLLSRTGTRRLHVVFTATDAAMLGEHTSDASRPAAGGIPRLRRLSGAPSRSAAKLDEALAVMMDADERQRLLQPGMRAVDLGAAPGGWTWVLTRHHVQVSAIDNGPLAAHVMDTGLVTHVRADGFRWRPAKTVDWLVCDMVEQPIRVATLIGGWLADGACRQALFNLKLPMKKRYAETLACLERLRDTAGLPLDLRCRQLYHDREEVTVLAIPARR</sequence>
<dbReference type="Proteomes" id="UP000294599">
    <property type="component" value="Unassembled WGS sequence"/>
</dbReference>
<evidence type="ECO:0000256" key="3">
    <source>
        <dbReference type="ARBA" id="ARBA00022603"/>
    </source>
</evidence>
<dbReference type="PANTHER" id="PTHR37524:SF2">
    <property type="entry name" value="RIBOSOMAL RNA METHYLTRANSFERASE FTSJ DOMAIN-CONTAINING PROTEIN"/>
    <property type="match status" value="1"/>
</dbReference>
<dbReference type="EMBL" id="SMAF01000004">
    <property type="protein sequence ID" value="TCT00089.1"/>
    <property type="molecule type" value="Genomic_DNA"/>
</dbReference>
<feature type="active site" description="Proton acceptor" evidence="6">
    <location>
        <position position="309"/>
    </location>
</feature>
<dbReference type="SUPFAM" id="SSF53335">
    <property type="entry name" value="S-adenosyl-L-methionine-dependent methyltransferases"/>
    <property type="match status" value="1"/>
</dbReference>
<dbReference type="PIRSF" id="PIRSF028774">
    <property type="entry name" value="UCP028774"/>
    <property type="match status" value="1"/>
</dbReference>
<organism evidence="12 13">
    <name type="scientific">Pseudofulvimonas gallinarii</name>
    <dbReference type="NCBI Taxonomy" id="634155"/>
    <lineage>
        <taxon>Bacteria</taxon>
        <taxon>Pseudomonadati</taxon>
        <taxon>Pseudomonadota</taxon>
        <taxon>Gammaproteobacteria</taxon>
        <taxon>Lysobacterales</taxon>
        <taxon>Rhodanobacteraceae</taxon>
        <taxon>Pseudofulvimonas</taxon>
    </lineage>
</organism>